<name>A0ABR1IS24_9AGAR</name>
<dbReference type="Proteomes" id="UP001498398">
    <property type="component" value="Unassembled WGS sequence"/>
</dbReference>
<evidence type="ECO:0000259" key="3">
    <source>
        <dbReference type="PROSITE" id="PS50303"/>
    </source>
</evidence>
<dbReference type="InterPro" id="IPR011989">
    <property type="entry name" value="ARM-like"/>
</dbReference>
<keyword evidence="1" id="KW-0677">Repeat</keyword>
<dbReference type="InterPro" id="IPR001313">
    <property type="entry name" value="Pumilio_RNA-bd_rpt"/>
</dbReference>
<dbReference type="Gene3D" id="1.25.10.10">
    <property type="entry name" value="Leucine-rich Repeat Variant"/>
    <property type="match status" value="1"/>
</dbReference>
<gene>
    <name evidence="4" type="ORF">VKT23_018974</name>
</gene>
<proteinExistence type="predicted"/>
<dbReference type="Pfam" id="PF00806">
    <property type="entry name" value="PUF"/>
    <property type="match status" value="4"/>
</dbReference>
<evidence type="ECO:0000256" key="1">
    <source>
        <dbReference type="ARBA" id="ARBA00022737"/>
    </source>
</evidence>
<dbReference type="InterPro" id="IPR016024">
    <property type="entry name" value="ARM-type_fold"/>
</dbReference>
<dbReference type="PANTHER" id="PTHR12537:SF12">
    <property type="entry name" value="MATERNAL PROTEIN PUMILIO"/>
    <property type="match status" value="1"/>
</dbReference>
<sequence>MLVRAQRLHPASAEPINEEACAILQKFHSSKAKGTWRLEHILGSCPEFSYDREGSILIRRALSSTYDKTSRTRLFREMVPMHVLRSMKHDYASHVIQSMLEVGTFWQVREIIKAMRGHALSLVLHPCASRVVEKAFPRMTSRQREEFVHEILSNDGLVTCAYSETGSHILEVMLKTFPQSELEFTTSLCGISVALSQHKHGYKVIKSALEYSPLNSVVSIVQDLSYSVISLSYLHDGHKVVLAIFQNVPELDKGSILDRFRGFLPLLSSHRFGSQVCKTIISVADPHRRRIFVDELIAFGRRTDLLTSSYANSVFCKIVPLVEDHQRYSILELVNGLDRIDASGGSKENFVLEYY</sequence>
<evidence type="ECO:0000313" key="4">
    <source>
        <dbReference type="EMBL" id="KAK7436721.1"/>
    </source>
</evidence>
<dbReference type="SMART" id="SM00025">
    <property type="entry name" value="Pumilio"/>
    <property type="match status" value="6"/>
</dbReference>
<dbReference type="PANTHER" id="PTHR12537">
    <property type="entry name" value="RNA BINDING PROTEIN PUMILIO-RELATED"/>
    <property type="match status" value="1"/>
</dbReference>
<evidence type="ECO:0000256" key="2">
    <source>
        <dbReference type="PROSITE-ProRule" id="PRU00317"/>
    </source>
</evidence>
<dbReference type="SUPFAM" id="SSF48371">
    <property type="entry name" value="ARM repeat"/>
    <property type="match status" value="1"/>
</dbReference>
<feature type="domain" description="PUM-HD" evidence="3">
    <location>
        <begin position="19"/>
        <end position="355"/>
    </location>
</feature>
<evidence type="ECO:0000313" key="5">
    <source>
        <dbReference type="Proteomes" id="UP001498398"/>
    </source>
</evidence>
<organism evidence="4 5">
    <name type="scientific">Marasmiellus scandens</name>
    <dbReference type="NCBI Taxonomy" id="2682957"/>
    <lineage>
        <taxon>Eukaryota</taxon>
        <taxon>Fungi</taxon>
        <taxon>Dikarya</taxon>
        <taxon>Basidiomycota</taxon>
        <taxon>Agaricomycotina</taxon>
        <taxon>Agaricomycetes</taxon>
        <taxon>Agaricomycetidae</taxon>
        <taxon>Agaricales</taxon>
        <taxon>Marasmiineae</taxon>
        <taxon>Omphalotaceae</taxon>
        <taxon>Marasmiellus</taxon>
    </lineage>
</organism>
<keyword evidence="5" id="KW-1185">Reference proteome</keyword>
<feature type="repeat" description="Pumilio" evidence="2">
    <location>
        <begin position="77"/>
        <end position="113"/>
    </location>
</feature>
<comment type="caution">
    <text evidence="4">The sequence shown here is derived from an EMBL/GenBank/DDBJ whole genome shotgun (WGS) entry which is preliminary data.</text>
</comment>
<dbReference type="InterPro" id="IPR033133">
    <property type="entry name" value="PUM-HD"/>
</dbReference>
<dbReference type="PROSITE" id="PS50302">
    <property type="entry name" value="PUM"/>
    <property type="match status" value="1"/>
</dbReference>
<protein>
    <recommendedName>
        <fullName evidence="3">PUM-HD domain-containing protein</fullName>
    </recommendedName>
</protein>
<dbReference type="EMBL" id="JBANRG010000091">
    <property type="protein sequence ID" value="KAK7436721.1"/>
    <property type="molecule type" value="Genomic_DNA"/>
</dbReference>
<accession>A0ABR1IS24</accession>
<dbReference type="PROSITE" id="PS50303">
    <property type="entry name" value="PUM_HD"/>
    <property type="match status" value="1"/>
</dbReference>
<reference evidence="4 5" key="1">
    <citation type="submission" date="2024-01" db="EMBL/GenBank/DDBJ databases">
        <title>A draft genome for the cacao thread blight pathogen Marasmiellus scandens.</title>
        <authorList>
            <person name="Baruah I.K."/>
            <person name="Leung J."/>
            <person name="Bukari Y."/>
            <person name="Amoako-Attah I."/>
            <person name="Meinhardt L.W."/>
            <person name="Bailey B.A."/>
            <person name="Cohen S.P."/>
        </authorList>
    </citation>
    <scope>NUCLEOTIDE SEQUENCE [LARGE SCALE GENOMIC DNA]</scope>
    <source>
        <strain evidence="4 5">GH-19</strain>
    </source>
</reference>